<accession>A0A0J6E5Z5</accession>
<keyword evidence="1" id="KW-0732">Signal</keyword>
<keyword evidence="5" id="KW-1185">Reference proteome</keyword>
<reference evidence="2" key="2">
    <citation type="submission" date="2015-10" db="EMBL/GenBank/DDBJ databases">
        <authorList>
            <person name="Gilbert D.G."/>
        </authorList>
    </citation>
    <scope>NUCLEOTIDE SEQUENCE</scope>
    <source>
        <strain evidence="2">GO-13</strain>
    </source>
</reference>
<reference evidence="2 4" key="1">
    <citation type="journal article" date="2015" name="Int. J. Syst. Evol. Microbiol.">
        <title>Bacillus glycinifermentans sp. nov., isolated from fermented soybean paste.</title>
        <authorList>
            <person name="Kim S.J."/>
            <person name="Dunlap C.A."/>
            <person name="Kwon S.W."/>
            <person name="Rooney A.P."/>
        </authorList>
    </citation>
    <scope>NUCLEOTIDE SEQUENCE [LARGE SCALE GENOMIC DNA]</scope>
    <source>
        <strain evidence="2 4">GO-13</strain>
    </source>
</reference>
<dbReference type="EMBL" id="JARRTL010000006">
    <property type="protein sequence ID" value="MEC0483785.1"/>
    <property type="molecule type" value="Genomic_DNA"/>
</dbReference>
<protein>
    <submittedName>
        <fullName evidence="3">Enoyl-CoA hydratase</fullName>
    </submittedName>
</protein>
<proteinExistence type="predicted"/>
<dbReference type="EMBL" id="LECW02000045">
    <property type="protein sequence ID" value="KRT90101.1"/>
    <property type="molecule type" value="Genomic_DNA"/>
</dbReference>
<dbReference type="AlphaFoldDB" id="A0A0J6E866"/>
<evidence type="ECO:0000313" key="5">
    <source>
        <dbReference type="Proteomes" id="UP001341297"/>
    </source>
</evidence>
<evidence type="ECO:0000256" key="1">
    <source>
        <dbReference type="SAM" id="SignalP"/>
    </source>
</evidence>
<name>A0A0J6E866_9BACI</name>
<sequence length="143" mass="15761">MFKKLAVGILMAGMLFSGAVGASAAEHGKTASRDMIHPLSTAYTDVKVTGKTVYFYIKGLENPFNLTYYERVAWTSTEDEPDTVTGNILSVKIPLKTGSRYEAKSNERLELIRDKIESGGTVYGWTKAQNGYWYPAGSAKISY</sequence>
<evidence type="ECO:0000313" key="2">
    <source>
        <dbReference type="EMBL" id="KRT90101.1"/>
    </source>
</evidence>
<dbReference type="Proteomes" id="UP000036168">
    <property type="component" value="Unassembled WGS sequence"/>
</dbReference>
<evidence type="ECO:0000313" key="4">
    <source>
        <dbReference type="Proteomes" id="UP000036168"/>
    </source>
</evidence>
<evidence type="ECO:0000313" key="3">
    <source>
        <dbReference type="EMBL" id="MEC0483785.1"/>
    </source>
</evidence>
<accession>A0A0J6E866</accession>
<feature type="chain" id="PRO_5013454944" evidence="1">
    <location>
        <begin position="25"/>
        <end position="143"/>
    </location>
</feature>
<dbReference type="OrthoDB" id="2868044at2"/>
<feature type="signal peptide" evidence="1">
    <location>
        <begin position="1"/>
        <end position="24"/>
    </location>
</feature>
<reference evidence="3 5" key="3">
    <citation type="submission" date="2023-03" db="EMBL/GenBank/DDBJ databases">
        <title>Agriculturally important microbes genome sequencing.</title>
        <authorList>
            <person name="Dunlap C."/>
        </authorList>
    </citation>
    <scope>NUCLEOTIDE SEQUENCE [LARGE SCALE GENOMIC DNA]</scope>
    <source>
        <strain evidence="3 5">CBP-3203</strain>
    </source>
</reference>
<gene>
    <name evidence="2" type="ORF">AB447_205840</name>
    <name evidence="3" type="ORF">P8828_02825</name>
</gene>
<comment type="caution">
    <text evidence="2">The sequence shown here is derived from an EMBL/GenBank/DDBJ whole genome shotgun (WGS) entry which is preliminary data.</text>
</comment>
<dbReference type="RefSeq" id="WP_048356016.1">
    <property type="nucleotide sequence ID" value="NZ_CP023481.1"/>
</dbReference>
<dbReference type="PATRIC" id="fig|1664069.3.peg.4501"/>
<organism evidence="2 4">
    <name type="scientific">Bacillus glycinifermentans</name>
    <dbReference type="NCBI Taxonomy" id="1664069"/>
    <lineage>
        <taxon>Bacteria</taxon>
        <taxon>Bacillati</taxon>
        <taxon>Bacillota</taxon>
        <taxon>Bacilli</taxon>
        <taxon>Bacillales</taxon>
        <taxon>Bacillaceae</taxon>
        <taxon>Bacillus</taxon>
    </lineage>
</organism>
<dbReference type="STRING" id="1664069.BGLY_4484"/>
<dbReference type="Proteomes" id="UP001341297">
    <property type="component" value="Unassembled WGS sequence"/>
</dbReference>